<comment type="cofactor">
    <cofactor evidence="6">
        <name>Mg(2+)</name>
        <dbReference type="ChEBI" id="CHEBI:18420"/>
    </cofactor>
    <text evidence="6">Binds 1 Mg(2+) ion per monomer.</text>
</comment>
<dbReference type="Gene3D" id="3.40.50.720">
    <property type="entry name" value="NAD(P)-binding Rossmann-like Domain"/>
    <property type="match status" value="1"/>
</dbReference>
<evidence type="ECO:0000256" key="5">
    <source>
        <dbReference type="ARBA" id="ARBA00048200"/>
    </source>
</evidence>
<evidence type="ECO:0000313" key="9">
    <source>
        <dbReference type="Proteomes" id="UP000669060"/>
    </source>
</evidence>
<keyword evidence="6" id="KW-0521">NADP</keyword>
<dbReference type="PANTHER" id="PTHR10491:SF4">
    <property type="entry name" value="METHIONINE ADENOSYLTRANSFERASE 2 SUBUNIT BETA"/>
    <property type="match status" value="1"/>
</dbReference>
<evidence type="ECO:0000256" key="6">
    <source>
        <dbReference type="RuleBase" id="RU364082"/>
    </source>
</evidence>
<keyword evidence="9" id="KW-1185">Reference proteome</keyword>
<dbReference type="InterPro" id="IPR036291">
    <property type="entry name" value="NAD(P)-bd_dom_sf"/>
</dbReference>
<comment type="function">
    <text evidence="6">Catalyzes the reduction of dTDP-6-deoxy-L-lyxo-4-hexulose to yield dTDP-L-rhamnose.</text>
</comment>
<comment type="similarity">
    <text evidence="2 6">Belongs to the dTDP-4-dehydrorhamnose reductase family.</text>
</comment>
<dbReference type="Gene3D" id="3.90.25.10">
    <property type="entry name" value="UDP-galactose 4-epimerase, domain 1"/>
    <property type="match status" value="1"/>
</dbReference>
<proteinExistence type="inferred from homology"/>
<evidence type="ECO:0000256" key="3">
    <source>
        <dbReference type="ARBA" id="ARBA00012929"/>
    </source>
</evidence>
<gene>
    <name evidence="8" type="primary">rfbD</name>
    <name evidence="8" type="ORF">JFY56_13475</name>
</gene>
<dbReference type="CDD" id="cd05254">
    <property type="entry name" value="dTDP_HR_like_SDR_e"/>
    <property type="match status" value="1"/>
</dbReference>
<dbReference type="Proteomes" id="UP000669060">
    <property type="component" value="Unassembled WGS sequence"/>
</dbReference>
<dbReference type="RefSeq" id="WP_208314254.1">
    <property type="nucleotide sequence ID" value="NZ_JAELYA010000004.1"/>
</dbReference>
<feature type="domain" description="RmlD-like substrate binding" evidence="7">
    <location>
        <begin position="3"/>
        <end position="296"/>
    </location>
</feature>
<dbReference type="NCBIfam" id="TIGR01214">
    <property type="entry name" value="rmlD"/>
    <property type="match status" value="1"/>
</dbReference>
<organism evidence="8 9">
    <name type="scientific">Pseudomonas schmalbachii</name>
    <dbReference type="NCBI Taxonomy" id="2816993"/>
    <lineage>
        <taxon>Bacteria</taxon>
        <taxon>Pseudomonadati</taxon>
        <taxon>Pseudomonadota</taxon>
        <taxon>Gammaproteobacteria</taxon>
        <taxon>Pseudomonadales</taxon>
        <taxon>Pseudomonadaceae</taxon>
        <taxon>Pseudomonas</taxon>
    </lineage>
</organism>
<comment type="caution">
    <text evidence="8">The sequence shown here is derived from an EMBL/GenBank/DDBJ whole genome shotgun (WGS) entry which is preliminary data.</text>
</comment>
<sequence>MNKILLLGANGQVGWELQRSLAPLGELVVCDRQRGNLANLAGLAALVERERPSVIVNAGAYTAVDKAESDVDSARRVNAEAVAVLAATARELGAWLVHYSTDYVFDGSGSTPFEEDAATDPLGAYGQTKLEGELAIRESGCRHLIFRTSWVYAVRGGNFAKTMLRLAKERDELKVVADQIGAPTSAELIADITALVLSRLQHDAALAERASGTYHLVTSGETSWHRYAQYVISEAQRLGSELRTSRERIHPIASSDYPVPAKRPANSRLNNDKLQRTFGVSLPHWEYHVQRMIRELVETEAV</sequence>
<dbReference type="EC" id="1.1.1.133" evidence="3 6"/>
<dbReference type="NCBIfam" id="NF007440">
    <property type="entry name" value="PRK09987.1"/>
    <property type="match status" value="1"/>
</dbReference>
<reference evidence="8 9" key="1">
    <citation type="submission" date="2020-12" db="EMBL/GenBank/DDBJ databases">
        <title>Pseudomonas schmalbachii sp. nov. isolated from millipede gut.</title>
        <authorList>
            <person name="Shelomi M."/>
        </authorList>
    </citation>
    <scope>NUCLEOTIDE SEQUENCE [LARGE SCALE GENOMIC DNA]</scope>
    <source>
        <strain evidence="8 9">Milli4</strain>
    </source>
</reference>
<evidence type="ECO:0000256" key="4">
    <source>
        <dbReference type="ARBA" id="ARBA00017099"/>
    </source>
</evidence>
<evidence type="ECO:0000313" key="8">
    <source>
        <dbReference type="EMBL" id="MBO3276239.1"/>
    </source>
</evidence>
<evidence type="ECO:0000259" key="7">
    <source>
        <dbReference type="Pfam" id="PF04321"/>
    </source>
</evidence>
<dbReference type="InterPro" id="IPR029903">
    <property type="entry name" value="RmlD-like-bd"/>
</dbReference>
<comment type="pathway">
    <text evidence="1 6">Carbohydrate biosynthesis; dTDP-L-rhamnose biosynthesis.</text>
</comment>
<name>A0ABS3TUI5_9PSED</name>
<evidence type="ECO:0000256" key="1">
    <source>
        <dbReference type="ARBA" id="ARBA00004781"/>
    </source>
</evidence>
<dbReference type="GO" id="GO:0008831">
    <property type="term" value="F:dTDP-4-dehydrorhamnose reductase activity"/>
    <property type="evidence" value="ECO:0007669"/>
    <property type="project" value="UniProtKB-EC"/>
</dbReference>
<dbReference type="InterPro" id="IPR005913">
    <property type="entry name" value="dTDP_dehydrorham_reduct"/>
</dbReference>
<dbReference type="Pfam" id="PF04321">
    <property type="entry name" value="RmlD_sub_bind"/>
    <property type="match status" value="1"/>
</dbReference>
<protein>
    <recommendedName>
        <fullName evidence="4 6">dTDP-4-dehydrorhamnose reductase</fullName>
        <ecNumber evidence="3 6">1.1.1.133</ecNumber>
    </recommendedName>
</protein>
<evidence type="ECO:0000256" key="2">
    <source>
        <dbReference type="ARBA" id="ARBA00010944"/>
    </source>
</evidence>
<keyword evidence="6 8" id="KW-0560">Oxidoreductase</keyword>
<dbReference type="EMBL" id="JAELYA010000004">
    <property type="protein sequence ID" value="MBO3276239.1"/>
    <property type="molecule type" value="Genomic_DNA"/>
</dbReference>
<accession>A0ABS3TUI5</accession>
<dbReference type="SUPFAM" id="SSF51735">
    <property type="entry name" value="NAD(P)-binding Rossmann-fold domains"/>
    <property type="match status" value="1"/>
</dbReference>
<comment type="catalytic activity">
    <reaction evidence="5 6">
        <text>dTDP-beta-L-rhamnose + NADP(+) = dTDP-4-dehydro-beta-L-rhamnose + NADPH + H(+)</text>
        <dbReference type="Rhea" id="RHEA:21796"/>
        <dbReference type="ChEBI" id="CHEBI:15378"/>
        <dbReference type="ChEBI" id="CHEBI:57510"/>
        <dbReference type="ChEBI" id="CHEBI:57783"/>
        <dbReference type="ChEBI" id="CHEBI:58349"/>
        <dbReference type="ChEBI" id="CHEBI:62830"/>
        <dbReference type="EC" id="1.1.1.133"/>
    </reaction>
</comment>
<dbReference type="PANTHER" id="PTHR10491">
    <property type="entry name" value="DTDP-4-DEHYDRORHAMNOSE REDUCTASE"/>
    <property type="match status" value="1"/>
</dbReference>